<sequence>MYQEMKRMRHLYRMLLLLGCVLHTNGLMNAQSISRMRCEYSVRPICIDASSPRLTWNFQANGDFRQRSYRILVGTDATKLAEKVPAGLVWDSGIVTSSLSRAVYRGKDLQPFTRYYWRVIAWDQRGRQIDSPVESFETALMRTSDWRALWITDGRHRDFEPAPMFRKSFQVDGVHVRQARFYCSAAAYGCFKINGSPVSQDLLNPGYTHYDKRNLYSVYDVGSLLRQGTNVISAVLGNGFYNEIGKVATWGFESARWRNRARMTCMLRMEMEDGTVREILSDGSWRTAVGPYLVNNIYAGDKYDSRLEKKGWELAGYDDSGWQEAMVVSAPSPLLAAQKMPAIRVSEELGAQGFRSQGDTLFIYDFGKNISGFCKLRIQGNSGTQVRLQHGEIKLPNNRLEVGNIACYYSPMEDKEFQTDTYMLNGELQELSPQFCYHGFQYVEVRTSQPVHLTKESLRAEFFHTALKPVGMFECSDELFNKLSAATHVSYLSNLQSIPTDCPQREKNGWTADAHMSMDLALLNYDGILLYEKWLDDFLDNQNDSGRISGIIPSAQWGYDDWIGPVWDAAMFGIPMTLYYYYGDTRPIEKMWPACVKYLNYLKGRENAEKTVTYGIGDWVYYKTQTPTDYTTTCYYYFDNRLMAEFARLLGKDGTAYEQKAQYLRQLIQCKYFDREKALFSNGSQAAQGVALYLGLVPKEYEQRVADNLSQMIAANGGALDCGMLGSKTILRMLCKYGYADQAFQIANRTEAPSWGNWIKRGLTSLAETWNLSPTFKDASLNHVFLGDIHAWMYQYLAGINYDEAQPGFKHILLQPYFVKGLDWAKGSYRSPMGMVKSEWVRRHGRIVLDVEIPANTSATLSVDGKKQELQSGHHHFVYEETKKNIRP</sequence>
<dbReference type="InterPro" id="IPR008928">
    <property type="entry name" value="6-hairpin_glycosidase_sf"/>
</dbReference>
<dbReference type="PANTHER" id="PTHR33307:SF6">
    <property type="entry name" value="ALPHA-RHAMNOSIDASE (EUROFUNG)-RELATED"/>
    <property type="match status" value="1"/>
</dbReference>
<dbReference type="GO" id="GO:0030596">
    <property type="term" value="F:alpha-L-rhamnosidase activity"/>
    <property type="evidence" value="ECO:0007669"/>
    <property type="project" value="UniProtKB-EC"/>
</dbReference>
<evidence type="ECO:0000313" key="8">
    <source>
        <dbReference type="EMBL" id="EGQ15427.1"/>
    </source>
</evidence>
<dbReference type="InterPro" id="IPR013783">
    <property type="entry name" value="Ig-like_fold"/>
</dbReference>
<organism evidence="8 9">
    <name type="scientific">Prevotella dentalis (strain ATCC 49559 / DSM 3688 / JCM 13448 / NCTC 12043 / ES 2772)</name>
    <name type="common">Mitsuokella dentalis</name>
    <dbReference type="NCBI Taxonomy" id="908937"/>
    <lineage>
        <taxon>Bacteria</taxon>
        <taxon>Pseudomonadati</taxon>
        <taxon>Bacteroidota</taxon>
        <taxon>Bacteroidia</taxon>
        <taxon>Bacteroidales</taxon>
        <taxon>Prevotellaceae</taxon>
        <taxon>Prevotella</taxon>
    </lineage>
</organism>
<evidence type="ECO:0000256" key="1">
    <source>
        <dbReference type="ARBA" id="ARBA00001445"/>
    </source>
</evidence>
<feature type="domain" description="Alpha-L-rhamnosidase C-terminal" evidence="7">
    <location>
        <begin position="799"/>
        <end position="875"/>
    </location>
</feature>
<dbReference type="InterPro" id="IPR036116">
    <property type="entry name" value="FN3_sf"/>
</dbReference>
<dbReference type="Pfam" id="PF17389">
    <property type="entry name" value="Bac_rhamnosid6H"/>
    <property type="match status" value="1"/>
</dbReference>
<reference evidence="8 9" key="1">
    <citation type="submission" date="2011-04" db="EMBL/GenBank/DDBJ databases">
        <authorList>
            <person name="Muzny D."/>
            <person name="Qin X."/>
            <person name="Deng J."/>
            <person name="Jiang H."/>
            <person name="Liu Y."/>
            <person name="Qu J."/>
            <person name="Song X.-Z."/>
            <person name="Zhang L."/>
            <person name="Thornton R."/>
            <person name="Coyle M."/>
            <person name="Francisco L."/>
            <person name="Jackson L."/>
            <person name="Javaid M."/>
            <person name="Korchina V."/>
            <person name="Kovar C."/>
            <person name="Mata R."/>
            <person name="Mathew T."/>
            <person name="Ngo R."/>
            <person name="Nguyen L."/>
            <person name="Nguyen N."/>
            <person name="Okwuonu G."/>
            <person name="Ongeri F."/>
            <person name="Pham C."/>
            <person name="Simmons D."/>
            <person name="Wilczek-Boney K."/>
            <person name="Hale W."/>
            <person name="Jakkamsetti A."/>
            <person name="Pham P."/>
            <person name="Ruth R."/>
            <person name="San Lucas F."/>
            <person name="Warren J."/>
            <person name="Zhang J."/>
            <person name="Zhao Z."/>
            <person name="Zhou C."/>
            <person name="Zhu D."/>
            <person name="Lee S."/>
            <person name="Bess C."/>
            <person name="Blankenburg K."/>
            <person name="Forbes L."/>
            <person name="Fu Q."/>
            <person name="Gubbala S."/>
            <person name="Hirani K."/>
            <person name="Jayaseelan J.C."/>
            <person name="Lara F."/>
            <person name="Munidasa M."/>
            <person name="Palculict T."/>
            <person name="Patil S."/>
            <person name="Pu L.-L."/>
            <person name="Saada N."/>
            <person name="Tang L."/>
            <person name="Weissenberger G."/>
            <person name="Zhu Y."/>
            <person name="Hemphill L."/>
            <person name="Shang Y."/>
            <person name="Youmans B."/>
            <person name="Ayvaz T."/>
            <person name="Ross M."/>
            <person name="Santibanez J."/>
            <person name="Aqrawi P."/>
            <person name="Gross S."/>
            <person name="Joshi V."/>
            <person name="Fowler G."/>
            <person name="Nazareth L."/>
            <person name="Reid J."/>
            <person name="Worley K."/>
            <person name="Petrosino J."/>
            <person name="Highlander S."/>
            <person name="Gibbs R."/>
        </authorList>
    </citation>
    <scope>NUCLEOTIDE SEQUENCE [LARGE SCALE GENOMIC DNA]</scope>
    <source>
        <strain evidence="8 9">DSM 3688</strain>
    </source>
</reference>
<dbReference type="Proteomes" id="UP000007820">
    <property type="component" value="Unassembled WGS sequence"/>
</dbReference>
<dbReference type="Gene3D" id="2.60.40.10">
    <property type="entry name" value="Immunoglobulins"/>
    <property type="match status" value="1"/>
</dbReference>
<dbReference type="RefSeq" id="WP_005845214.1">
    <property type="nucleotide sequence ID" value="NZ_GL982488.1"/>
</dbReference>
<dbReference type="Pfam" id="PF08531">
    <property type="entry name" value="Bac_rhamnosid_N"/>
    <property type="match status" value="1"/>
</dbReference>
<dbReference type="Pfam" id="PF25788">
    <property type="entry name" value="Ig_Rha78A_N"/>
    <property type="match status" value="1"/>
</dbReference>
<accession>F9D2W0</accession>
<keyword evidence="3 8" id="KW-0378">Hydrolase</keyword>
<dbReference type="CDD" id="cd00063">
    <property type="entry name" value="FN3"/>
    <property type="match status" value="1"/>
</dbReference>
<proteinExistence type="predicted"/>
<dbReference type="SUPFAM" id="SSF48208">
    <property type="entry name" value="Six-hairpin glycosidases"/>
    <property type="match status" value="1"/>
</dbReference>
<dbReference type="GO" id="GO:0005975">
    <property type="term" value="P:carbohydrate metabolic process"/>
    <property type="evidence" value="ECO:0007669"/>
    <property type="project" value="InterPro"/>
</dbReference>
<dbReference type="EC" id="3.2.1.40" evidence="2"/>
<comment type="caution">
    <text evidence="8">The sequence shown here is derived from an EMBL/GenBank/DDBJ whole genome shotgun (WGS) entry which is preliminary data.</text>
</comment>
<dbReference type="InterPro" id="IPR003961">
    <property type="entry name" value="FN3_dom"/>
</dbReference>
<feature type="domain" description="Bacterial alpha-L-rhamnosidase N-terminal" evidence="5">
    <location>
        <begin position="176"/>
        <end position="347"/>
    </location>
</feature>
<evidence type="ECO:0000256" key="3">
    <source>
        <dbReference type="ARBA" id="ARBA00022801"/>
    </source>
</evidence>
<dbReference type="InterPro" id="IPR012341">
    <property type="entry name" value="6hp_glycosidase-like_sf"/>
</dbReference>
<keyword evidence="8" id="KW-0326">Glycosidase</keyword>
<dbReference type="AlphaFoldDB" id="F9D2W0"/>
<dbReference type="Pfam" id="PF17390">
    <property type="entry name" value="Bac_rhamnosid_C"/>
    <property type="match status" value="1"/>
</dbReference>
<dbReference type="PANTHER" id="PTHR33307">
    <property type="entry name" value="ALPHA-RHAMNOSIDASE (EUROFUNG)"/>
    <property type="match status" value="1"/>
</dbReference>
<dbReference type="SUPFAM" id="SSF49265">
    <property type="entry name" value="Fibronectin type III"/>
    <property type="match status" value="1"/>
</dbReference>
<dbReference type="InterPro" id="IPR035396">
    <property type="entry name" value="Bac_rhamnosid6H"/>
</dbReference>
<evidence type="ECO:0000259" key="4">
    <source>
        <dbReference type="Pfam" id="PF05592"/>
    </source>
</evidence>
<name>F9D2W0_PREDD</name>
<feature type="domain" description="Alpha-L-rhamnosidase six-hairpin glycosidase" evidence="6">
    <location>
        <begin position="470"/>
        <end position="796"/>
    </location>
</feature>
<evidence type="ECO:0000259" key="5">
    <source>
        <dbReference type="Pfam" id="PF08531"/>
    </source>
</evidence>
<protein>
    <recommendedName>
        <fullName evidence="2">alpha-L-rhamnosidase</fullName>
        <ecNumber evidence="2">3.2.1.40</ecNumber>
    </recommendedName>
</protein>
<evidence type="ECO:0000259" key="7">
    <source>
        <dbReference type="Pfam" id="PF17390"/>
    </source>
</evidence>
<evidence type="ECO:0000256" key="2">
    <source>
        <dbReference type="ARBA" id="ARBA00012652"/>
    </source>
</evidence>
<dbReference type="Gene3D" id="2.60.120.260">
    <property type="entry name" value="Galactose-binding domain-like"/>
    <property type="match status" value="2"/>
</dbReference>
<dbReference type="Pfam" id="PF05592">
    <property type="entry name" value="Bac_rhamnosid"/>
    <property type="match status" value="1"/>
</dbReference>
<dbReference type="InterPro" id="IPR016007">
    <property type="entry name" value="Alpha_rhamnosid"/>
</dbReference>
<dbReference type="STRING" id="908937.Prede_1315"/>
<dbReference type="PIRSF" id="PIRSF010631">
    <property type="entry name" value="A-rhamnsds"/>
    <property type="match status" value="1"/>
</dbReference>
<feature type="domain" description="Alpha-L-rhamnosidase concanavalin-like" evidence="4">
    <location>
        <begin position="358"/>
        <end position="462"/>
    </location>
</feature>
<dbReference type="EMBL" id="AFPW01000015">
    <property type="protein sequence ID" value="EGQ15427.1"/>
    <property type="molecule type" value="Genomic_DNA"/>
</dbReference>
<evidence type="ECO:0000259" key="6">
    <source>
        <dbReference type="Pfam" id="PF17389"/>
    </source>
</evidence>
<dbReference type="InterPro" id="IPR013737">
    <property type="entry name" value="Bac_rhamnosid_N"/>
</dbReference>
<dbReference type="Gene3D" id="2.60.420.10">
    <property type="entry name" value="Maltose phosphorylase, domain 3"/>
    <property type="match status" value="1"/>
</dbReference>
<dbReference type="InterPro" id="IPR035398">
    <property type="entry name" value="Bac_rhamnosid_C"/>
</dbReference>
<comment type="catalytic activity">
    <reaction evidence="1">
        <text>Hydrolysis of terminal non-reducing alpha-L-rhamnose residues in alpha-L-rhamnosides.</text>
        <dbReference type="EC" id="3.2.1.40"/>
    </reaction>
</comment>
<gene>
    <name evidence="8" type="ORF">HMPREF9136_1188</name>
</gene>
<dbReference type="Gene3D" id="1.50.10.10">
    <property type="match status" value="1"/>
</dbReference>
<evidence type="ECO:0000313" key="9">
    <source>
        <dbReference type="Proteomes" id="UP000007820"/>
    </source>
</evidence>
<dbReference type="InterPro" id="IPR008902">
    <property type="entry name" value="Rhamnosid_concanavalin"/>
</dbReference>
<dbReference type="eggNOG" id="COG3408">
    <property type="taxonomic scope" value="Bacteria"/>
</dbReference>